<sequence>MRLEQIKKHAAGEKKLLETVVWPVFKSFDGFILEHEILSLTGVKIYIDAVFEPLGFAEADGFVVHAENITLTGLTLSISAYVQWRCMATGIFHLLRMTWINGQKSADERCMSLLADIPRV</sequence>
<reference evidence="1 2" key="1">
    <citation type="submission" date="2014-12" db="EMBL/GenBank/DDBJ databases">
        <title>Draft genome sequence of Cohnella kolymensis strain B-2846.</title>
        <authorList>
            <person name="Karlyshev A.V."/>
            <person name="Kudryashova E.B."/>
        </authorList>
    </citation>
    <scope>NUCLEOTIDE SEQUENCE [LARGE SCALE GENOMIC DNA]</scope>
    <source>
        <strain evidence="1 2">VKM B-2846</strain>
    </source>
</reference>
<organism evidence="1 2">
    <name type="scientific">Cohnella kolymensis</name>
    <dbReference type="NCBI Taxonomy" id="1590652"/>
    <lineage>
        <taxon>Bacteria</taxon>
        <taxon>Bacillati</taxon>
        <taxon>Bacillota</taxon>
        <taxon>Bacilli</taxon>
        <taxon>Bacillales</taxon>
        <taxon>Paenibacillaceae</taxon>
        <taxon>Cohnella</taxon>
    </lineage>
</organism>
<evidence type="ECO:0000313" key="2">
    <source>
        <dbReference type="Proteomes" id="UP000054526"/>
    </source>
</evidence>
<gene>
    <name evidence="1" type="ORF">SD71_17625</name>
</gene>
<comment type="caution">
    <text evidence="1">The sequence shown here is derived from an EMBL/GenBank/DDBJ whole genome shotgun (WGS) entry which is preliminary data.</text>
</comment>
<dbReference type="EMBL" id="JXAL01000026">
    <property type="protein sequence ID" value="KIL34830.1"/>
    <property type="molecule type" value="Genomic_DNA"/>
</dbReference>
<proteinExistence type="predicted"/>
<evidence type="ECO:0000313" key="1">
    <source>
        <dbReference type="EMBL" id="KIL34830.1"/>
    </source>
</evidence>
<accession>A0ABR5A1C6</accession>
<name>A0ABR5A1C6_9BACL</name>
<dbReference type="Proteomes" id="UP000054526">
    <property type="component" value="Unassembled WGS sequence"/>
</dbReference>
<dbReference type="RefSeq" id="WP_041066004.1">
    <property type="nucleotide sequence ID" value="NZ_JXAL01000026.1"/>
</dbReference>
<keyword evidence="2" id="KW-1185">Reference proteome</keyword>
<protein>
    <submittedName>
        <fullName evidence="1">Uncharacterized protein</fullName>
    </submittedName>
</protein>